<name>A0A820QLN3_9BILA</name>
<gene>
    <name evidence="1" type="ORF">UXM345_LOCUS38831</name>
</gene>
<organism evidence="1 2">
    <name type="scientific">Rotaria magnacalcarata</name>
    <dbReference type="NCBI Taxonomy" id="392030"/>
    <lineage>
        <taxon>Eukaryota</taxon>
        <taxon>Metazoa</taxon>
        <taxon>Spiralia</taxon>
        <taxon>Gnathifera</taxon>
        <taxon>Rotifera</taxon>
        <taxon>Eurotatoria</taxon>
        <taxon>Bdelloidea</taxon>
        <taxon>Philodinida</taxon>
        <taxon>Philodinidae</taxon>
        <taxon>Rotaria</taxon>
    </lineage>
</organism>
<proteinExistence type="predicted"/>
<comment type="caution">
    <text evidence="1">The sequence shown here is derived from an EMBL/GenBank/DDBJ whole genome shotgun (WGS) entry which is preliminary data.</text>
</comment>
<sequence length="94" mass="10748">MSDQHSNLVSNDFSYLFFRNGVTFQINYDDDEDNTNNICDDKAQVSKLSDLCCSLIVQNESLTEYACDIIPKELFYPLFRAALKCSQDDSCINI</sequence>
<dbReference type="Proteomes" id="UP000663842">
    <property type="component" value="Unassembled WGS sequence"/>
</dbReference>
<feature type="non-terminal residue" evidence="1">
    <location>
        <position position="94"/>
    </location>
</feature>
<dbReference type="AlphaFoldDB" id="A0A820QLN3"/>
<evidence type="ECO:0000313" key="1">
    <source>
        <dbReference type="EMBL" id="CAF4424721.1"/>
    </source>
</evidence>
<dbReference type="EMBL" id="CAJOBF010032823">
    <property type="protein sequence ID" value="CAF4424721.1"/>
    <property type="molecule type" value="Genomic_DNA"/>
</dbReference>
<accession>A0A820QLN3</accession>
<protein>
    <submittedName>
        <fullName evidence="1">Uncharacterized protein</fullName>
    </submittedName>
</protein>
<evidence type="ECO:0000313" key="2">
    <source>
        <dbReference type="Proteomes" id="UP000663842"/>
    </source>
</evidence>
<reference evidence="1" key="1">
    <citation type="submission" date="2021-02" db="EMBL/GenBank/DDBJ databases">
        <authorList>
            <person name="Nowell W R."/>
        </authorList>
    </citation>
    <scope>NUCLEOTIDE SEQUENCE</scope>
</reference>